<accession>A0AA86GJN2</accession>
<dbReference type="InterPro" id="IPR036291">
    <property type="entry name" value="NAD(P)-bd_dom_sf"/>
</dbReference>
<reference evidence="2 3" key="1">
    <citation type="journal article" date="2016" name="BMC Genomics">
        <title>Genomic analysis of the nitrate-respiring Sphingopyxis granuli (formerly Sphingomonas macrogoltabida) strain TFA.</title>
        <authorList>
            <person name="Garcia-Romero I."/>
            <person name="Perez-Pulido A.J."/>
            <person name="Gonzalez-Flores Y.E."/>
            <person name="Reyes-Ramirez F."/>
            <person name="Santero E."/>
            <person name="Floriano B."/>
        </authorList>
    </citation>
    <scope>NUCLEOTIDE SEQUENCE [LARGE SCALE GENOMIC DNA]</scope>
    <source>
        <strain evidence="2 3">TFA</strain>
    </source>
</reference>
<keyword evidence="2" id="KW-0560">Oxidoreductase</keyword>
<dbReference type="PANTHER" id="PTHR42760:SF132">
    <property type="entry name" value="SHORT-CHAIN DEHYDROGENASE_REDUCTASE FAMILY PROTEIN"/>
    <property type="match status" value="1"/>
</dbReference>
<sequence length="248" mass="25422">MKDDTDFSGKRVLVVGGSSGIGNGIAHGFRERGARVHVWGTRADAGDYGPADGSDLSGLGYDCVDVGDPDAIEAAPAPASFDGGLDVLILCQGTVIYRRGEFERAGWDRVMAVNLDSLMHCARKFRAALSDSSGSIVIVSSVSGLKANIGNPAYAASKAGAISLTKTLGQAFAADGIRVNGLAPGLVDTKLTKVTTQNPARLEGALANIPQQRLGTPADMAGTAIFLASPLASYVTGQTIVVDGGLML</sequence>
<dbReference type="InterPro" id="IPR020904">
    <property type="entry name" value="Sc_DH/Rdtase_CS"/>
</dbReference>
<keyword evidence="3" id="KW-1185">Reference proteome</keyword>
<evidence type="ECO:0000313" key="3">
    <source>
        <dbReference type="Proteomes" id="UP000058599"/>
    </source>
</evidence>
<gene>
    <name evidence="2" type="ORF">SGRAN_1048</name>
</gene>
<dbReference type="RefSeq" id="WP_067181276.1">
    <property type="nucleotide sequence ID" value="NZ_CP012199.1"/>
</dbReference>
<dbReference type="KEGG" id="sgi:SGRAN_1048"/>
<dbReference type="SUPFAM" id="SSF51735">
    <property type="entry name" value="NAD(P)-binding Rossmann-fold domains"/>
    <property type="match status" value="1"/>
</dbReference>
<dbReference type="Proteomes" id="UP000058599">
    <property type="component" value="Chromosome"/>
</dbReference>
<dbReference type="EMBL" id="CP012199">
    <property type="protein sequence ID" value="AMG73441.1"/>
    <property type="molecule type" value="Genomic_DNA"/>
</dbReference>
<dbReference type="GO" id="GO:0004316">
    <property type="term" value="F:3-oxoacyl-[acyl-carrier-protein] reductase (NADPH) activity"/>
    <property type="evidence" value="ECO:0007669"/>
    <property type="project" value="UniProtKB-EC"/>
</dbReference>
<dbReference type="Gene3D" id="3.40.50.720">
    <property type="entry name" value="NAD(P)-binding Rossmann-like Domain"/>
    <property type="match status" value="1"/>
</dbReference>
<evidence type="ECO:0000313" key="2">
    <source>
        <dbReference type="EMBL" id="AMG73441.1"/>
    </source>
</evidence>
<evidence type="ECO:0000256" key="1">
    <source>
        <dbReference type="ARBA" id="ARBA00006484"/>
    </source>
</evidence>
<dbReference type="Pfam" id="PF13561">
    <property type="entry name" value="adh_short_C2"/>
    <property type="match status" value="1"/>
</dbReference>
<dbReference type="AlphaFoldDB" id="A0AA86GJN2"/>
<protein>
    <submittedName>
        <fullName evidence="2">Short chain dehydrogenase</fullName>
        <ecNumber evidence="2">1.1.1.100</ecNumber>
    </submittedName>
</protein>
<organism evidence="2 3">
    <name type="scientific">Sphingopyxis granuli</name>
    <dbReference type="NCBI Taxonomy" id="267128"/>
    <lineage>
        <taxon>Bacteria</taxon>
        <taxon>Pseudomonadati</taxon>
        <taxon>Pseudomonadota</taxon>
        <taxon>Alphaproteobacteria</taxon>
        <taxon>Sphingomonadales</taxon>
        <taxon>Sphingomonadaceae</taxon>
        <taxon>Sphingopyxis</taxon>
    </lineage>
</organism>
<dbReference type="EC" id="1.1.1.100" evidence="2"/>
<dbReference type="PROSITE" id="PS00061">
    <property type="entry name" value="ADH_SHORT"/>
    <property type="match status" value="1"/>
</dbReference>
<name>A0AA86GJN2_9SPHN</name>
<comment type="similarity">
    <text evidence="1">Belongs to the short-chain dehydrogenases/reductases (SDR) family.</text>
</comment>
<dbReference type="InterPro" id="IPR002347">
    <property type="entry name" value="SDR_fam"/>
</dbReference>
<dbReference type="PRINTS" id="PR00080">
    <property type="entry name" value="SDRFAMILY"/>
</dbReference>
<dbReference type="FunFam" id="3.40.50.720:FF:000084">
    <property type="entry name" value="Short-chain dehydrogenase reductase"/>
    <property type="match status" value="1"/>
</dbReference>
<dbReference type="PRINTS" id="PR00081">
    <property type="entry name" value="GDHRDH"/>
</dbReference>
<proteinExistence type="inferred from homology"/>
<dbReference type="PANTHER" id="PTHR42760">
    <property type="entry name" value="SHORT-CHAIN DEHYDROGENASES/REDUCTASES FAMILY MEMBER"/>
    <property type="match status" value="1"/>
</dbReference>